<organism evidence="1 2">
    <name type="scientific">Nocardioides islandensis</name>
    <dbReference type="NCBI Taxonomy" id="433663"/>
    <lineage>
        <taxon>Bacteria</taxon>
        <taxon>Bacillati</taxon>
        <taxon>Actinomycetota</taxon>
        <taxon>Actinomycetes</taxon>
        <taxon>Propionibacteriales</taxon>
        <taxon>Nocardioidaceae</taxon>
        <taxon>Nocardioides</taxon>
    </lineage>
</organism>
<proteinExistence type="predicted"/>
<accession>A0A930VGA6</accession>
<dbReference type="EMBL" id="JADKPN010000007">
    <property type="protein sequence ID" value="MBF4764062.1"/>
    <property type="molecule type" value="Genomic_DNA"/>
</dbReference>
<evidence type="ECO:0000313" key="1">
    <source>
        <dbReference type="EMBL" id="MBF4764062.1"/>
    </source>
</evidence>
<gene>
    <name evidence="1" type="ORF">ISU07_13080</name>
</gene>
<keyword evidence="2" id="KW-1185">Reference proteome</keyword>
<comment type="caution">
    <text evidence="1">The sequence shown here is derived from an EMBL/GenBank/DDBJ whole genome shotgun (WGS) entry which is preliminary data.</text>
</comment>
<name>A0A930VGA6_9ACTN</name>
<dbReference type="AlphaFoldDB" id="A0A930VGA6"/>
<reference evidence="1" key="1">
    <citation type="submission" date="2020-11" db="EMBL/GenBank/DDBJ databases">
        <title>Nocardioides sp. nov., isolated from Soil of Cynanchum wilfordii Hemsley rhizosphere.</title>
        <authorList>
            <person name="Lee J.-S."/>
            <person name="Suh M.K."/>
            <person name="Kim J.-S."/>
        </authorList>
    </citation>
    <scope>NUCLEOTIDE SEQUENCE</scope>
    <source>
        <strain evidence="1">KCTC 19275</strain>
    </source>
</reference>
<protein>
    <submittedName>
        <fullName evidence="1">Uncharacterized protein</fullName>
    </submittedName>
</protein>
<dbReference type="RefSeq" id="WP_194707241.1">
    <property type="nucleotide sequence ID" value="NZ_JADKPN010000007.1"/>
</dbReference>
<sequence>MTTALADLQASAATPDEKAFATISGRTHVRFSLAAGYYEWASVADLERQLTRLAKLLFVARMKAYYVARSRDFGQTFTRESPPTSPRDEQYVRARSGLVVEGEAAGGAVRISAVGMESWAVDLDRDVQKKLDEQAFCGAVSSAATQLVEQQFAEVKELKREVYAGA</sequence>
<dbReference type="Proteomes" id="UP000640489">
    <property type="component" value="Unassembled WGS sequence"/>
</dbReference>
<evidence type="ECO:0000313" key="2">
    <source>
        <dbReference type="Proteomes" id="UP000640489"/>
    </source>
</evidence>